<gene>
    <name evidence="1" type="ORF">rCG_61154</name>
</gene>
<protein>
    <submittedName>
        <fullName evidence="1">RCG61154</fullName>
    </submittedName>
</protein>
<sequence length="32" mass="3671">MTAWGLRCSQSNQDPFLLKAKHSALHKALDFR</sequence>
<evidence type="ECO:0000313" key="2">
    <source>
        <dbReference type="Proteomes" id="UP000234681"/>
    </source>
</evidence>
<organism evidence="1 2">
    <name type="scientific">Rattus norvegicus</name>
    <name type="common">Rat</name>
    <dbReference type="NCBI Taxonomy" id="10116"/>
    <lineage>
        <taxon>Eukaryota</taxon>
        <taxon>Metazoa</taxon>
        <taxon>Chordata</taxon>
        <taxon>Craniata</taxon>
        <taxon>Vertebrata</taxon>
        <taxon>Euteleostomi</taxon>
        <taxon>Mammalia</taxon>
        <taxon>Eutheria</taxon>
        <taxon>Euarchontoglires</taxon>
        <taxon>Glires</taxon>
        <taxon>Rodentia</taxon>
        <taxon>Myomorpha</taxon>
        <taxon>Muroidea</taxon>
        <taxon>Muridae</taxon>
        <taxon>Murinae</taxon>
        <taxon>Rattus</taxon>
    </lineage>
</organism>
<dbReference type="EMBL" id="CH474040">
    <property type="protein sequence ID" value="EDL88320.1"/>
    <property type="molecule type" value="Genomic_DNA"/>
</dbReference>
<name>A6KE15_RAT</name>
<dbReference type="AlphaFoldDB" id="A6KE15"/>
<reference evidence="1 2" key="1">
    <citation type="submission" date="2005-07" db="EMBL/GenBank/DDBJ databases">
        <authorList>
            <person name="Mural R.J."/>
            <person name="Li P.W."/>
            <person name="Adams M.D."/>
            <person name="Amanatides P.G."/>
            <person name="Baden-Tillson H."/>
            <person name="Barnstead M."/>
            <person name="Chin S.H."/>
            <person name="Dew I."/>
            <person name="Evans C.A."/>
            <person name="Ferriera S."/>
            <person name="Flanigan M."/>
            <person name="Fosler C."/>
            <person name="Glodek A."/>
            <person name="Gu Z."/>
            <person name="Holt R.A."/>
            <person name="Jennings D."/>
            <person name="Kraft C.L."/>
            <person name="Lu F."/>
            <person name="Nguyen T."/>
            <person name="Nusskern D.R."/>
            <person name="Pfannkoch C.M."/>
            <person name="Sitter C."/>
            <person name="Sutton G.G."/>
            <person name="Venter J.C."/>
            <person name="Wang Z."/>
            <person name="Woodage T."/>
            <person name="Zheng X.H."/>
            <person name="Zhong F."/>
        </authorList>
    </citation>
    <scope>NUCLEOTIDE SEQUENCE [LARGE SCALE GENOMIC DNA]</scope>
    <source>
        <strain>BN</strain>
        <strain evidence="2">Sprague-Dawley</strain>
    </source>
</reference>
<accession>A6KE15</accession>
<proteinExistence type="predicted"/>
<evidence type="ECO:0000313" key="1">
    <source>
        <dbReference type="EMBL" id="EDL88320.1"/>
    </source>
</evidence>
<dbReference type="Proteomes" id="UP000234681">
    <property type="component" value="Chromosome 15"/>
</dbReference>